<dbReference type="GO" id="GO:0009252">
    <property type="term" value="P:peptidoglycan biosynthetic process"/>
    <property type="evidence" value="ECO:0007669"/>
    <property type="project" value="TreeGrafter"/>
</dbReference>
<keyword evidence="3 6" id="KW-0732">Signal</keyword>
<evidence type="ECO:0000313" key="8">
    <source>
        <dbReference type="Proteomes" id="UP000033452"/>
    </source>
</evidence>
<dbReference type="OrthoDB" id="8562138at2"/>
<evidence type="ECO:0000256" key="4">
    <source>
        <dbReference type="ARBA" id="ARBA00023136"/>
    </source>
</evidence>
<dbReference type="Proteomes" id="UP000033452">
    <property type="component" value="Unassembled WGS sequence"/>
</dbReference>
<comment type="similarity">
    <text evidence="2">Belongs to the MipA/OmpV family.</text>
</comment>
<evidence type="ECO:0000313" key="7">
    <source>
        <dbReference type="EMBL" id="KJZ07306.1"/>
    </source>
</evidence>
<dbReference type="InterPro" id="IPR010583">
    <property type="entry name" value="MipA"/>
</dbReference>
<organism evidence="7 8">
    <name type="scientific">Pseudoalteromonas rubra</name>
    <dbReference type="NCBI Taxonomy" id="43658"/>
    <lineage>
        <taxon>Bacteria</taxon>
        <taxon>Pseudomonadati</taxon>
        <taxon>Pseudomonadota</taxon>
        <taxon>Gammaproteobacteria</taxon>
        <taxon>Alteromonadales</taxon>
        <taxon>Pseudoalteromonadaceae</taxon>
        <taxon>Pseudoalteromonas</taxon>
    </lineage>
</organism>
<keyword evidence="4" id="KW-0472">Membrane</keyword>
<evidence type="ECO:0000256" key="6">
    <source>
        <dbReference type="SAM" id="SignalP"/>
    </source>
</evidence>
<sequence length="256" mass="28393">MLKHALCIGALLAAALPLQAQTDERGAARAQLEPKGFLYGIGLGVSEEIYQGYDRRVIPLPILGYRGDKLSVLGPFISYEVLEVNDIEILLQAAPRFQGFDESDSDVFKGMAERDFSMDAGIGIKYERSNWKLNVSAVHDVLDKSDGYELSGGVAKVFKSGPFFYEPSLKVSYLDSSHVDYYYGVRQTEVTNTRAYYQGDNATNVALGFSVSTPMFFGGFTQLAFDYTWFDDSITDSPLVDSDGSFAVRLLFSKFF</sequence>
<dbReference type="Pfam" id="PF06629">
    <property type="entry name" value="MipA"/>
    <property type="match status" value="1"/>
</dbReference>
<proteinExistence type="inferred from homology"/>
<dbReference type="GO" id="GO:0009279">
    <property type="term" value="C:cell outer membrane"/>
    <property type="evidence" value="ECO:0007669"/>
    <property type="project" value="UniProtKB-SubCell"/>
</dbReference>
<gene>
    <name evidence="7" type="ORF">TW77_16215</name>
</gene>
<dbReference type="PANTHER" id="PTHR38776">
    <property type="entry name" value="MLTA-INTERACTING PROTEIN-RELATED"/>
    <property type="match status" value="1"/>
</dbReference>
<evidence type="ECO:0000256" key="5">
    <source>
        <dbReference type="ARBA" id="ARBA00023237"/>
    </source>
</evidence>
<feature type="signal peptide" evidence="6">
    <location>
        <begin position="1"/>
        <end position="20"/>
    </location>
</feature>
<reference evidence="7 8" key="1">
    <citation type="journal article" date="2015" name="BMC Genomics">
        <title>Genome mining reveals unlocked bioactive potential of marine Gram-negative bacteria.</title>
        <authorList>
            <person name="Machado H."/>
            <person name="Sonnenschein E.C."/>
            <person name="Melchiorsen J."/>
            <person name="Gram L."/>
        </authorList>
    </citation>
    <scope>NUCLEOTIDE SEQUENCE [LARGE SCALE GENOMIC DNA]</scope>
    <source>
        <strain evidence="7 8">S2471</strain>
    </source>
</reference>
<comment type="subcellular location">
    <subcellularLocation>
        <location evidence="1">Cell outer membrane</location>
    </subcellularLocation>
</comment>
<protein>
    <submittedName>
        <fullName evidence="7">Membrane protein</fullName>
    </submittedName>
</protein>
<evidence type="ECO:0000256" key="1">
    <source>
        <dbReference type="ARBA" id="ARBA00004442"/>
    </source>
</evidence>
<accession>A0A0F4QI46</accession>
<keyword evidence="8" id="KW-1185">Reference proteome</keyword>
<dbReference type="RefSeq" id="WP_046006026.1">
    <property type="nucleotide sequence ID" value="NZ_JXYA01000039.1"/>
</dbReference>
<keyword evidence="5" id="KW-0998">Cell outer membrane</keyword>
<comment type="caution">
    <text evidence="7">The sequence shown here is derived from an EMBL/GenBank/DDBJ whole genome shotgun (WGS) entry which is preliminary data.</text>
</comment>
<dbReference type="PATRIC" id="fig|43658.5.peg.3424"/>
<name>A0A0F4QI46_9GAMM</name>
<dbReference type="EMBL" id="JXYA01000039">
    <property type="protein sequence ID" value="KJZ07306.1"/>
    <property type="molecule type" value="Genomic_DNA"/>
</dbReference>
<evidence type="ECO:0000256" key="3">
    <source>
        <dbReference type="ARBA" id="ARBA00022729"/>
    </source>
</evidence>
<dbReference type="PANTHER" id="PTHR38776:SF1">
    <property type="entry name" value="MLTA-INTERACTING PROTEIN-RELATED"/>
    <property type="match status" value="1"/>
</dbReference>
<feature type="chain" id="PRO_5002475758" evidence="6">
    <location>
        <begin position="21"/>
        <end position="256"/>
    </location>
</feature>
<evidence type="ECO:0000256" key="2">
    <source>
        <dbReference type="ARBA" id="ARBA00005722"/>
    </source>
</evidence>
<dbReference type="AlphaFoldDB" id="A0A0F4QI46"/>